<evidence type="ECO:0000256" key="1">
    <source>
        <dbReference type="SAM" id="MobiDB-lite"/>
    </source>
</evidence>
<accession>A0A239HGL5</accession>
<sequence>MPASRLSGGTATAPLVEKLSTRIASDVERRLRLFTAVRDMTIGEAVNAALDSALPSLRDLAEEVARDATPPKTSVPSPRHISKEH</sequence>
<organism evidence="2 3">
    <name type="scientific">Actinomadura mexicana</name>
    <dbReference type="NCBI Taxonomy" id="134959"/>
    <lineage>
        <taxon>Bacteria</taxon>
        <taxon>Bacillati</taxon>
        <taxon>Actinomycetota</taxon>
        <taxon>Actinomycetes</taxon>
        <taxon>Streptosporangiales</taxon>
        <taxon>Thermomonosporaceae</taxon>
        <taxon>Actinomadura</taxon>
    </lineage>
</organism>
<name>A0A239HGL5_9ACTN</name>
<gene>
    <name evidence="2" type="ORF">SAMN06265355_13110</name>
</gene>
<feature type="region of interest" description="Disordered" evidence="1">
    <location>
        <begin position="64"/>
        <end position="85"/>
    </location>
</feature>
<dbReference type="OrthoDB" id="9856817at2"/>
<keyword evidence="3" id="KW-1185">Reference proteome</keyword>
<proteinExistence type="predicted"/>
<dbReference type="RefSeq" id="WP_143227476.1">
    <property type="nucleotide sequence ID" value="NZ_FZNP01000031.1"/>
</dbReference>
<evidence type="ECO:0000313" key="3">
    <source>
        <dbReference type="Proteomes" id="UP000198420"/>
    </source>
</evidence>
<dbReference type="Proteomes" id="UP000198420">
    <property type="component" value="Unassembled WGS sequence"/>
</dbReference>
<evidence type="ECO:0000313" key="2">
    <source>
        <dbReference type="EMBL" id="SNS80291.1"/>
    </source>
</evidence>
<dbReference type="EMBL" id="FZNP01000031">
    <property type="protein sequence ID" value="SNS80291.1"/>
    <property type="molecule type" value="Genomic_DNA"/>
</dbReference>
<protein>
    <submittedName>
        <fullName evidence="2">Uncharacterized protein</fullName>
    </submittedName>
</protein>
<dbReference type="AlphaFoldDB" id="A0A239HGL5"/>
<reference evidence="3" key="1">
    <citation type="submission" date="2017-06" db="EMBL/GenBank/DDBJ databases">
        <authorList>
            <person name="Varghese N."/>
            <person name="Submissions S."/>
        </authorList>
    </citation>
    <scope>NUCLEOTIDE SEQUENCE [LARGE SCALE GENOMIC DNA]</scope>
    <source>
        <strain evidence="3">DSM 44485</strain>
    </source>
</reference>